<dbReference type="AlphaFoldDB" id="A0A1H2BR01"/>
<dbReference type="GO" id="GO:0005987">
    <property type="term" value="P:sucrose catabolic process"/>
    <property type="evidence" value="ECO:0007669"/>
    <property type="project" value="TreeGrafter"/>
</dbReference>
<gene>
    <name evidence="5" type="ORF">SAMN05216490_4276</name>
</gene>
<dbReference type="GO" id="GO:0005737">
    <property type="term" value="C:cytoplasm"/>
    <property type="evidence" value="ECO:0007669"/>
    <property type="project" value="TreeGrafter"/>
</dbReference>
<evidence type="ECO:0000313" key="6">
    <source>
        <dbReference type="Proteomes" id="UP000199679"/>
    </source>
</evidence>
<feature type="domain" description="Glycosyl hydrolase family 32 N-terminal" evidence="4">
    <location>
        <begin position="147"/>
        <end position="438"/>
    </location>
</feature>
<dbReference type="InterPro" id="IPR013148">
    <property type="entry name" value="Glyco_hydro_32_N"/>
</dbReference>
<dbReference type="GO" id="GO:0004575">
    <property type="term" value="F:sucrose alpha-glucosidase activity"/>
    <property type="evidence" value="ECO:0007669"/>
    <property type="project" value="TreeGrafter"/>
</dbReference>
<dbReference type="PANTHER" id="PTHR42800">
    <property type="entry name" value="EXOINULINASE INUD (AFU_ORTHOLOGUE AFUA_5G00480)"/>
    <property type="match status" value="1"/>
</dbReference>
<evidence type="ECO:0000313" key="5">
    <source>
        <dbReference type="EMBL" id="SDT60477.1"/>
    </source>
</evidence>
<dbReference type="Gene3D" id="2.60.120.560">
    <property type="entry name" value="Exo-inulinase, domain 1"/>
    <property type="match status" value="1"/>
</dbReference>
<proteinExistence type="inferred from homology"/>
<reference evidence="5 6" key="1">
    <citation type="submission" date="2016-10" db="EMBL/GenBank/DDBJ databases">
        <authorList>
            <person name="de Groot N.N."/>
        </authorList>
    </citation>
    <scope>NUCLEOTIDE SEQUENCE [LARGE SCALE GENOMIC DNA]</scope>
    <source>
        <strain evidence="5 6">MP1X4</strain>
    </source>
</reference>
<keyword evidence="6" id="KW-1185">Reference proteome</keyword>
<dbReference type="SMART" id="SM00640">
    <property type="entry name" value="Glyco_32"/>
    <property type="match status" value="1"/>
</dbReference>
<dbReference type="InterPro" id="IPR013320">
    <property type="entry name" value="ConA-like_dom_sf"/>
</dbReference>
<evidence type="ECO:0000259" key="4">
    <source>
        <dbReference type="Pfam" id="PF00251"/>
    </source>
</evidence>
<keyword evidence="2" id="KW-0378">Hydrolase</keyword>
<dbReference type="Proteomes" id="UP000199679">
    <property type="component" value="Chromosome I"/>
</dbReference>
<accession>A0A1H2BR01</accession>
<dbReference type="STRING" id="652787.SAMN05216490_4276"/>
<dbReference type="Gene3D" id="2.115.10.20">
    <property type="entry name" value="Glycosyl hydrolase domain, family 43"/>
    <property type="match status" value="1"/>
</dbReference>
<organism evidence="5 6">
    <name type="scientific">Mucilaginibacter mallensis</name>
    <dbReference type="NCBI Taxonomy" id="652787"/>
    <lineage>
        <taxon>Bacteria</taxon>
        <taxon>Pseudomonadati</taxon>
        <taxon>Bacteroidota</taxon>
        <taxon>Sphingobacteriia</taxon>
        <taxon>Sphingobacteriales</taxon>
        <taxon>Sphingobacteriaceae</taxon>
        <taxon>Mucilaginibacter</taxon>
    </lineage>
</organism>
<dbReference type="InterPro" id="IPR001362">
    <property type="entry name" value="Glyco_hydro_32"/>
</dbReference>
<dbReference type="PANTHER" id="PTHR42800:SF1">
    <property type="entry name" value="EXOINULINASE INUD (AFU_ORTHOLOGUE AFUA_5G00480)"/>
    <property type="match status" value="1"/>
</dbReference>
<dbReference type="EMBL" id="LT629740">
    <property type="protein sequence ID" value="SDT60477.1"/>
    <property type="molecule type" value="Genomic_DNA"/>
</dbReference>
<evidence type="ECO:0000256" key="1">
    <source>
        <dbReference type="ARBA" id="ARBA00009902"/>
    </source>
</evidence>
<comment type="similarity">
    <text evidence="1">Belongs to the glycosyl hydrolase 32 family.</text>
</comment>
<evidence type="ECO:0000256" key="3">
    <source>
        <dbReference type="ARBA" id="ARBA00023295"/>
    </source>
</evidence>
<dbReference type="InterPro" id="IPR023296">
    <property type="entry name" value="Glyco_hydro_beta-prop_sf"/>
</dbReference>
<dbReference type="SUPFAM" id="SSF49899">
    <property type="entry name" value="Concanavalin A-like lectins/glucanases"/>
    <property type="match status" value="1"/>
</dbReference>
<dbReference type="CDD" id="cd18622">
    <property type="entry name" value="GH32_Inu-like"/>
    <property type="match status" value="1"/>
</dbReference>
<name>A0A1H2BR01_MUCMA</name>
<dbReference type="Pfam" id="PF00251">
    <property type="entry name" value="Glyco_hydro_32N"/>
    <property type="match status" value="1"/>
</dbReference>
<evidence type="ECO:0000256" key="2">
    <source>
        <dbReference type="ARBA" id="ARBA00022801"/>
    </source>
</evidence>
<keyword evidence="3" id="KW-0326">Glycosidase</keyword>
<sequence length="570" mass="65662">MTFFRNIFLSMNDKINCAQEYQPNLIRLASKAIGIVIFLFLLQNGVVKATDRQFKIEKKYLNIPVGNRARMKLFKININGLSKREFPVQLAEDAVNYWIFIDVTEFKGKTITLSCPTTEKALSRIYQDDRINGEDSLYKESLRPQVHFTVKRGWSNDINGPIYFNNQYHLFWQAFPFGKSWNTGYMYWGHATSKDMLHWTEHEPALMLDSLGSPWSGTAVIDKNNDAGWGKNTMILYYTAFDLTSFKQVQCMAYSTDEGKTFKRYSGNPIIDSNWEMQTNDTRDPKVFYYEPAKTWVMVLFERDGMSFYNSTDMKKWQKQSHFMGLHECPDFFELPVDENTNNKKWVLHGGSADYFIGSFDGKTFTPETPRMRYAVGKSDPDILYAAESFANMPDNRRVQIAWGRIAHPNMPFTQMMLFPTEFSLRTTAEGIKLVANPIREIETLHTTSNKWASLKAGEANDKLAKFISGAYHIKAKFTIGQNDSLRLNYNGNEILSIAGNECKPGDNTIEIIIDKTSSEIFINGGEHYVVERLSIFNKQGLTFTCSQNSINILQLELYEMKSVWNITNK</sequence>
<protein>
    <submittedName>
        <fullName evidence="5">Levanase/fructan beta-fructosidase</fullName>
    </submittedName>
</protein>
<dbReference type="SUPFAM" id="SSF75005">
    <property type="entry name" value="Arabinanase/levansucrase/invertase"/>
    <property type="match status" value="1"/>
</dbReference>